<protein>
    <submittedName>
        <fullName evidence="1">Uncharacterized protein</fullName>
    </submittedName>
</protein>
<reference evidence="1" key="2">
    <citation type="submission" date="2020-11" db="EMBL/GenBank/DDBJ databases">
        <authorList>
            <person name="McCartney M.A."/>
            <person name="Auch B."/>
            <person name="Kono T."/>
            <person name="Mallez S."/>
            <person name="Becker A."/>
            <person name="Gohl D.M."/>
            <person name="Silverstein K.A.T."/>
            <person name="Koren S."/>
            <person name="Bechman K.B."/>
            <person name="Herman A."/>
            <person name="Abrahante J.E."/>
            <person name="Garbe J."/>
        </authorList>
    </citation>
    <scope>NUCLEOTIDE SEQUENCE</scope>
    <source>
        <strain evidence="1">Duluth1</strain>
        <tissue evidence="1">Whole animal</tissue>
    </source>
</reference>
<evidence type="ECO:0000313" key="1">
    <source>
        <dbReference type="EMBL" id="KAH3789198.1"/>
    </source>
</evidence>
<gene>
    <name evidence="1" type="ORF">DPMN_167371</name>
</gene>
<dbReference type="AlphaFoldDB" id="A0A9D4IYQ8"/>
<dbReference type="EMBL" id="JAIWYP010000008">
    <property type="protein sequence ID" value="KAH3789198.1"/>
    <property type="molecule type" value="Genomic_DNA"/>
</dbReference>
<accession>A0A9D4IYQ8</accession>
<evidence type="ECO:0000313" key="2">
    <source>
        <dbReference type="Proteomes" id="UP000828390"/>
    </source>
</evidence>
<name>A0A9D4IYQ8_DREPO</name>
<proteinExistence type="predicted"/>
<reference evidence="1" key="1">
    <citation type="journal article" date="2019" name="bioRxiv">
        <title>The Genome of the Zebra Mussel, Dreissena polymorpha: A Resource for Invasive Species Research.</title>
        <authorList>
            <person name="McCartney M.A."/>
            <person name="Auch B."/>
            <person name="Kono T."/>
            <person name="Mallez S."/>
            <person name="Zhang Y."/>
            <person name="Obille A."/>
            <person name="Becker A."/>
            <person name="Abrahante J.E."/>
            <person name="Garbe J."/>
            <person name="Badalamenti J.P."/>
            <person name="Herman A."/>
            <person name="Mangelson H."/>
            <person name="Liachko I."/>
            <person name="Sullivan S."/>
            <person name="Sone E.D."/>
            <person name="Koren S."/>
            <person name="Silverstein K.A.T."/>
            <person name="Beckman K.B."/>
            <person name="Gohl D.M."/>
        </authorList>
    </citation>
    <scope>NUCLEOTIDE SEQUENCE</scope>
    <source>
        <strain evidence="1">Duluth1</strain>
        <tissue evidence="1">Whole animal</tissue>
    </source>
</reference>
<sequence length="82" mass="9468">MSLMDACLLSPMSAVKKQLFPCVCSLHNLYLDFNVPMIKELVCDVMEPEVMNNTPVQGATFNKRQQLFELFHKKCFKLILLM</sequence>
<organism evidence="1 2">
    <name type="scientific">Dreissena polymorpha</name>
    <name type="common">Zebra mussel</name>
    <name type="synonym">Mytilus polymorpha</name>
    <dbReference type="NCBI Taxonomy" id="45954"/>
    <lineage>
        <taxon>Eukaryota</taxon>
        <taxon>Metazoa</taxon>
        <taxon>Spiralia</taxon>
        <taxon>Lophotrochozoa</taxon>
        <taxon>Mollusca</taxon>
        <taxon>Bivalvia</taxon>
        <taxon>Autobranchia</taxon>
        <taxon>Heteroconchia</taxon>
        <taxon>Euheterodonta</taxon>
        <taxon>Imparidentia</taxon>
        <taxon>Neoheterodontei</taxon>
        <taxon>Myida</taxon>
        <taxon>Dreissenoidea</taxon>
        <taxon>Dreissenidae</taxon>
        <taxon>Dreissena</taxon>
    </lineage>
</organism>
<dbReference type="Proteomes" id="UP000828390">
    <property type="component" value="Unassembled WGS sequence"/>
</dbReference>
<keyword evidence="2" id="KW-1185">Reference proteome</keyword>
<comment type="caution">
    <text evidence="1">The sequence shown here is derived from an EMBL/GenBank/DDBJ whole genome shotgun (WGS) entry which is preliminary data.</text>
</comment>